<dbReference type="InterPro" id="IPR000182">
    <property type="entry name" value="GNAT_dom"/>
</dbReference>
<dbReference type="SUPFAM" id="SSF55729">
    <property type="entry name" value="Acyl-CoA N-acyltransferases (Nat)"/>
    <property type="match status" value="1"/>
</dbReference>
<dbReference type="InterPro" id="IPR016181">
    <property type="entry name" value="Acyl_CoA_acyltransferase"/>
</dbReference>
<dbReference type="PATRIC" id="fig|361183.4.peg.1526"/>
<sequence>MSSKSIHTTLENGTPVCIRTITEDDGELMRAGIARMSQRSRYLRFFSGAAAPPDWVIERLVHADSHTHLAWGAIDMSLPDRPAIGAVHAFRHEEDEDCAEFSVAIVDDYHGLGLGKLLTATILLDARDEGIAGFAVSILADNPSALEFTRSLGGRHVGHDAGVFELSLDVEEAIARLRAKCDPPGIAEVFAAME</sequence>
<name>A0A0M4MTX9_9SPHN</name>
<gene>
    <name evidence="2" type="ORF">AMC99_01553</name>
</gene>
<protein>
    <submittedName>
        <fullName evidence="2">Acetyltransferase, GNAT family</fullName>
    </submittedName>
</protein>
<dbReference type="AlphaFoldDB" id="A0A0M4MTX9"/>
<feature type="domain" description="N-acetyltransferase" evidence="1">
    <location>
        <begin position="16"/>
        <end position="171"/>
    </location>
</feature>
<evidence type="ECO:0000313" key="3">
    <source>
        <dbReference type="Proteomes" id="UP000057938"/>
    </source>
</evidence>
<dbReference type="STRING" id="361183.AMC99_01553"/>
<dbReference type="GO" id="GO:0016747">
    <property type="term" value="F:acyltransferase activity, transferring groups other than amino-acyl groups"/>
    <property type="evidence" value="ECO:0007669"/>
    <property type="project" value="InterPro"/>
</dbReference>
<dbReference type="Pfam" id="PF00583">
    <property type="entry name" value="Acetyltransf_1"/>
    <property type="match status" value="1"/>
</dbReference>
<dbReference type="KEGG" id="aep:AMC99_01553"/>
<dbReference type="Proteomes" id="UP000057938">
    <property type="component" value="Chromosome"/>
</dbReference>
<reference evidence="2 3" key="1">
    <citation type="submission" date="2015-09" db="EMBL/GenBank/DDBJ databases">
        <title>Complete genome sequence of a benzo[a]pyrene-degrading bacterium Altererythrobacter epoxidivorans CGMCC 1.7731T.</title>
        <authorList>
            <person name="Li Z."/>
            <person name="Cheng H."/>
            <person name="Huo Y."/>
            <person name="Xu X."/>
        </authorList>
    </citation>
    <scope>NUCLEOTIDE SEQUENCE [LARGE SCALE GENOMIC DNA]</scope>
    <source>
        <strain evidence="2 3">CGMCC 1.7731</strain>
    </source>
</reference>
<dbReference type="PROSITE" id="PS51186">
    <property type="entry name" value="GNAT"/>
    <property type="match status" value="1"/>
</dbReference>
<evidence type="ECO:0000259" key="1">
    <source>
        <dbReference type="PROSITE" id="PS51186"/>
    </source>
</evidence>
<organism evidence="2 3">
    <name type="scientific">Altererythrobacter epoxidivorans</name>
    <dbReference type="NCBI Taxonomy" id="361183"/>
    <lineage>
        <taxon>Bacteria</taxon>
        <taxon>Pseudomonadati</taxon>
        <taxon>Pseudomonadota</taxon>
        <taxon>Alphaproteobacteria</taxon>
        <taxon>Sphingomonadales</taxon>
        <taxon>Erythrobacteraceae</taxon>
        <taxon>Altererythrobacter</taxon>
    </lineage>
</organism>
<accession>A0A0M4MTX9</accession>
<dbReference type="EMBL" id="CP012669">
    <property type="protein sequence ID" value="ALE16845.1"/>
    <property type="molecule type" value="Genomic_DNA"/>
</dbReference>
<dbReference type="Gene3D" id="3.40.630.30">
    <property type="match status" value="1"/>
</dbReference>
<keyword evidence="3" id="KW-1185">Reference proteome</keyword>
<proteinExistence type="predicted"/>
<dbReference type="CDD" id="cd04301">
    <property type="entry name" value="NAT_SF"/>
    <property type="match status" value="1"/>
</dbReference>
<keyword evidence="2" id="KW-0808">Transferase</keyword>
<evidence type="ECO:0000313" key="2">
    <source>
        <dbReference type="EMBL" id="ALE16845.1"/>
    </source>
</evidence>
<dbReference type="RefSeq" id="WP_061924942.1">
    <property type="nucleotide sequence ID" value="NZ_CP012669.1"/>
</dbReference>